<name>A0ACC2UA49_9FUNG</name>
<sequence>MKYWKSKEVSLKDAAEWARMGITSTNHMAMEDTPITVTQWGEWKDTTHITEAADWIRLGFNKEKAQIWKEYQVLPMQAKILKEWIHSKFQPAHMRQWMELAIEIPLSTTLANTRISPEQVMEFLDVGYTIEKALLLLFKGILLDKAPSPKRKRENMLYSKKIKKGIHLGLTDRGNVPFKEFLQEHISQGNPFK</sequence>
<proteinExistence type="predicted"/>
<keyword evidence="2" id="KW-1185">Reference proteome</keyword>
<evidence type="ECO:0000313" key="1">
    <source>
        <dbReference type="EMBL" id="KAJ9083920.1"/>
    </source>
</evidence>
<accession>A0ACC2UA49</accession>
<dbReference type="Proteomes" id="UP001165960">
    <property type="component" value="Unassembled WGS sequence"/>
</dbReference>
<organism evidence="1 2">
    <name type="scientific">Entomophthora muscae</name>
    <dbReference type="NCBI Taxonomy" id="34485"/>
    <lineage>
        <taxon>Eukaryota</taxon>
        <taxon>Fungi</taxon>
        <taxon>Fungi incertae sedis</taxon>
        <taxon>Zoopagomycota</taxon>
        <taxon>Entomophthoromycotina</taxon>
        <taxon>Entomophthoromycetes</taxon>
        <taxon>Entomophthorales</taxon>
        <taxon>Entomophthoraceae</taxon>
        <taxon>Entomophthora</taxon>
    </lineage>
</organism>
<comment type="caution">
    <text evidence="1">The sequence shown here is derived from an EMBL/GenBank/DDBJ whole genome shotgun (WGS) entry which is preliminary data.</text>
</comment>
<gene>
    <name evidence="1" type="ORF">DSO57_1029628</name>
</gene>
<reference evidence="1" key="1">
    <citation type="submission" date="2022-04" db="EMBL/GenBank/DDBJ databases">
        <title>Genome of the entomopathogenic fungus Entomophthora muscae.</title>
        <authorList>
            <person name="Elya C."/>
            <person name="Lovett B.R."/>
            <person name="Lee E."/>
            <person name="Macias A.M."/>
            <person name="Hajek A.E."/>
            <person name="De Bivort B.L."/>
            <person name="Kasson M.T."/>
            <person name="De Fine Licht H.H."/>
            <person name="Stajich J.E."/>
        </authorList>
    </citation>
    <scope>NUCLEOTIDE SEQUENCE</scope>
    <source>
        <strain evidence="1">Berkeley</strain>
    </source>
</reference>
<protein>
    <submittedName>
        <fullName evidence="1">Uncharacterized protein</fullName>
    </submittedName>
</protein>
<dbReference type="EMBL" id="QTSX02000907">
    <property type="protein sequence ID" value="KAJ9083920.1"/>
    <property type="molecule type" value="Genomic_DNA"/>
</dbReference>
<evidence type="ECO:0000313" key="2">
    <source>
        <dbReference type="Proteomes" id="UP001165960"/>
    </source>
</evidence>